<dbReference type="SUPFAM" id="SSF56281">
    <property type="entry name" value="Metallo-hydrolase/oxidoreductase"/>
    <property type="match status" value="1"/>
</dbReference>
<dbReference type="AlphaFoldDB" id="A0A0M9GLR3"/>
<name>A0A0M9GLR3_9HYPH</name>
<dbReference type="Gene3D" id="3.60.15.10">
    <property type="entry name" value="Ribonuclease Z/Hydroxyacylglutathione hydrolase-like"/>
    <property type="match status" value="1"/>
</dbReference>
<dbReference type="PANTHER" id="PTHR42951:SF17">
    <property type="entry name" value="METALLO-BETA-LACTAMASE DOMAIN-CONTAINING PROTEIN"/>
    <property type="match status" value="1"/>
</dbReference>
<gene>
    <name evidence="2" type="ORF">SU32_12100</name>
</gene>
<dbReference type="PANTHER" id="PTHR42951">
    <property type="entry name" value="METALLO-BETA-LACTAMASE DOMAIN-CONTAINING"/>
    <property type="match status" value="1"/>
</dbReference>
<dbReference type="SMART" id="SM00849">
    <property type="entry name" value="Lactamase_B"/>
    <property type="match status" value="1"/>
</dbReference>
<dbReference type="InterPro" id="IPR050855">
    <property type="entry name" value="NDM-1-like"/>
</dbReference>
<dbReference type="OrthoDB" id="7253658at2"/>
<protein>
    <submittedName>
        <fullName evidence="2">Beta-lactamase</fullName>
    </submittedName>
</protein>
<comment type="caution">
    <text evidence="2">The sequence shown here is derived from an EMBL/GenBank/DDBJ whole genome shotgun (WGS) entry which is preliminary data.</text>
</comment>
<evidence type="ECO:0000313" key="2">
    <source>
        <dbReference type="EMBL" id="KPB00750.1"/>
    </source>
</evidence>
<dbReference type="Proteomes" id="UP000038011">
    <property type="component" value="Unassembled WGS sequence"/>
</dbReference>
<feature type="domain" description="Metallo-beta-lactamase" evidence="1">
    <location>
        <begin position="18"/>
        <end position="204"/>
    </location>
</feature>
<accession>A0A0M9GLR3</accession>
<reference evidence="2 3" key="1">
    <citation type="submission" date="2015-01" db="EMBL/GenBank/DDBJ databases">
        <title>Ahrensia donghaiensis sp. nov., a novel dimethylsulphoniopropionate-cleavage bacterium isolated from seawater and emended descriptions of the genus Ahrensia and Ahrensia kielensis.</title>
        <authorList>
            <person name="Liu J."/>
        </authorList>
    </citation>
    <scope>NUCLEOTIDE SEQUENCE [LARGE SCALE GENOMIC DNA]</scope>
    <source>
        <strain evidence="2 3">LZD062</strain>
    </source>
</reference>
<dbReference type="InterPro" id="IPR001279">
    <property type="entry name" value="Metallo-B-lactamas"/>
</dbReference>
<evidence type="ECO:0000259" key="1">
    <source>
        <dbReference type="SMART" id="SM00849"/>
    </source>
</evidence>
<dbReference type="CDD" id="cd07721">
    <property type="entry name" value="yflN-like_MBL-fold"/>
    <property type="match status" value="1"/>
</dbReference>
<dbReference type="STRING" id="1514904.SU32_12100"/>
<dbReference type="Pfam" id="PF00753">
    <property type="entry name" value="Lactamase_B"/>
    <property type="match status" value="1"/>
</dbReference>
<keyword evidence="3" id="KW-1185">Reference proteome</keyword>
<dbReference type="RefSeq" id="WP_053999633.1">
    <property type="nucleotide sequence ID" value="NZ_JXMU01000017.1"/>
</dbReference>
<dbReference type="PATRIC" id="fig|1514904.3.peg.1265"/>
<proteinExistence type="predicted"/>
<organism evidence="2 3">
    <name type="scientific">Ahrensia marina</name>
    <dbReference type="NCBI Taxonomy" id="1514904"/>
    <lineage>
        <taxon>Bacteria</taxon>
        <taxon>Pseudomonadati</taxon>
        <taxon>Pseudomonadota</taxon>
        <taxon>Alphaproteobacteria</taxon>
        <taxon>Hyphomicrobiales</taxon>
        <taxon>Ahrensiaceae</taxon>
        <taxon>Ahrensia</taxon>
    </lineage>
</organism>
<evidence type="ECO:0000313" key="3">
    <source>
        <dbReference type="Proteomes" id="UP000038011"/>
    </source>
</evidence>
<sequence length="222" mass="24380">MHKIADDVFHIPLMPRNLINCYVIDGVLIDAGIQGSGRKILKSIEGHNVTKHALTHAHADHQGASKKICKKLNIPLLTSQIEQSNAETGFATRNYPNPNALIPRLQQKLWAGPGHKVGQILHEGDMVGGFEVIDTPGHAPGHISFFRRRDGVLIAGDTMINMSFLTTLAGLRLPPAAFTTDREQNIASIKKLHALKPRIICFGHGPVLRDMQKFDDFVGKLA</sequence>
<dbReference type="EMBL" id="JXMU01000017">
    <property type="protein sequence ID" value="KPB00750.1"/>
    <property type="molecule type" value="Genomic_DNA"/>
</dbReference>
<dbReference type="InterPro" id="IPR036866">
    <property type="entry name" value="RibonucZ/Hydroxyglut_hydro"/>
</dbReference>